<sequence>MVMAIALFAIYIICHCLILGWPLGAIRDRGGSLVPSHIPHKILGVVPNPVPLPNRI</sequence>
<name>A0A4S3J572_9EURO</name>
<keyword evidence="1" id="KW-1133">Transmembrane helix</keyword>
<accession>A0A4S3J572</accession>
<keyword evidence="1" id="KW-0812">Transmembrane</keyword>
<evidence type="ECO:0000313" key="3">
    <source>
        <dbReference type="Proteomes" id="UP000308092"/>
    </source>
</evidence>
<dbReference type="VEuPathDB" id="FungiDB:EYZ11_011343"/>
<dbReference type="EMBL" id="SOSA01000691">
    <property type="protein sequence ID" value="THC89208.1"/>
    <property type="molecule type" value="Genomic_DNA"/>
</dbReference>
<protein>
    <submittedName>
        <fullName evidence="2">Uncharacterized protein</fullName>
    </submittedName>
</protein>
<organism evidence="2 3">
    <name type="scientific">Aspergillus tanneri</name>
    <dbReference type="NCBI Taxonomy" id="1220188"/>
    <lineage>
        <taxon>Eukaryota</taxon>
        <taxon>Fungi</taxon>
        <taxon>Dikarya</taxon>
        <taxon>Ascomycota</taxon>
        <taxon>Pezizomycotina</taxon>
        <taxon>Eurotiomycetes</taxon>
        <taxon>Eurotiomycetidae</taxon>
        <taxon>Eurotiales</taxon>
        <taxon>Aspergillaceae</taxon>
        <taxon>Aspergillus</taxon>
        <taxon>Aspergillus subgen. Circumdati</taxon>
    </lineage>
</organism>
<keyword evidence="1" id="KW-0472">Membrane</keyword>
<comment type="caution">
    <text evidence="2">The sequence shown here is derived from an EMBL/GenBank/DDBJ whole genome shotgun (WGS) entry which is preliminary data.</text>
</comment>
<keyword evidence="3" id="KW-1185">Reference proteome</keyword>
<feature type="transmembrane region" description="Helical" evidence="1">
    <location>
        <begin position="6"/>
        <end position="26"/>
    </location>
</feature>
<evidence type="ECO:0000313" key="2">
    <source>
        <dbReference type="EMBL" id="THC89208.1"/>
    </source>
</evidence>
<evidence type="ECO:0000256" key="1">
    <source>
        <dbReference type="SAM" id="Phobius"/>
    </source>
</evidence>
<dbReference type="AlphaFoldDB" id="A0A4S3J572"/>
<reference evidence="2 3" key="1">
    <citation type="submission" date="2019-03" db="EMBL/GenBank/DDBJ databases">
        <title>The genome sequence of a newly discovered highly antifungal drug resistant Aspergillus species, Aspergillus tanneri NIH 1004.</title>
        <authorList>
            <person name="Mounaud S."/>
            <person name="Singh I."/>
            <person name="Joardar V."/>
            <person name="Pakala S."/>
            <person name="Pakala S."/>
            <person name="Venepally P."/>
            <person name="Hoover J."/>
            <person name="Nierman W."/>
            <person name="Chung J."/>
            <person name="Losada L."/>
        </authorList>
    </citation>
    <scope>NUCLEOTIDE SEQUENCE [LARGE SCALE GENOMIC DNA]</scope>
    <source>
        <strain evidence="2 3">NIH1004</strain>
    </source>
</reference>
<proteinExistence type="predicted"/>
<gene>
    <name evidence="2" type="ORF">EYZ11_011343</name>
</gene>
<dbReference type="Proteomes" id="UP000308092">
    <property type="component" value="Unassembled WGS sequence"/>
</dbReference>